<dbReference type="EMBL" id="SWKU01000011">
    <property type="protein sequence ID" value="KAF3002570.1"/>
    <property type="molecule type" value="Genomic_DNA"/>
</dbReference>
<feature type="transmembrane region" description="Helical" evidence="2">
    <location>
        <begin position="138"/>
        <end position="159"/>
    </location>
</feature>
<keyword evidence="2" id="KW-0812">Transmembrane</keyword>
<dbReference type="GO" id="GO:0008270">
    <property type="term" value="F:zinc ion binding"/>
    <property type="evidence" value="ECO:0007669"/>
    <property type="project" value="UniProtKB-KW"/>
</dbReference>
<evidence type="ECO:0000256" key="1">
    <source>
        <dbReference type="PROSITE-ProRule" id="PRU00175"/>
    </source>
</evidence>
<feature type="domain" description="RING-type" evidence="3">
    <location>
        <begin position="41"/>
        <end position="85"/>
    </location>
</feature>
<evidence type="ECO:0000313" key="5">
    <source>
        <dbReference type="Proteomes" id="UP000801428"/>
    </source>
</evidence>
<dbReference type="Gene3D" id="3.30.40.10">
    <property type="entry name" value="Zinc/RING finger domain, C3HC4 (zinc finger)"/>
    <property type="match status" value="1"/>
</dbReference>
<keyword evidence="2" id="KW-0472">Membrane</keyword>
<proteinExistence type="predicted"/>
<name>A0A9P4TD41_CURKU</name>
<dbReference type="Proteomes" id="UP000801428">
    <property type="component" value="Unassembled WGS sequence"/>
</dbReference>
<evidence type="ECO:0000313" key="4">
    <source>
        <dbReference type="EMBL" id="KAF3002570.1"/>
    </source>
</evidence>
<organism evidence="4 5">
    <name type="scientific">Curvularia kusanoi</name>
    <name type="common">Cochliobolus kusanoi</name>
    <dbReference type="NCBI Taxonomy" id="90978"/>
    <lineage>
        <taxon>Eukaryota</taxon>
        <taxon>Fungi</taxon>
        <taxon>Dikarya</taxon>
        <taxon>Ascomycota</taxon>
        <taxon>Pezizomycotina</taxon>
        <taxon>Dothideomycetes</taxon>
        <taxon>Pleosporomycetidae</taxon>
        <taxon>Pleosporales</taxon>
        <taxon>Pleosporineae</taxon>
        <taxon>Pleosporaceae</taxon>
        <taxon>Curvularia</taxon>
    </lineage>
</organism>
<dbReference type="SUPFAM" id="SSF57850">
    <property type="entry name" value="RING/U-box"/>
    <property type="match status" value="1"/>
</dbReference>
<keyword evidence="2" id="KW-1133">Transmembrane helix</keyword>
<sequence>MLREIYHTLVQAWTGLPSLATFIDKHIVPGKRTDEFCNDQCGLCFGKYSKKHPRAKIATCGHIFGLGCVLELVRSPIGDTCPYCRTKLYHPEPNLALEAGLSAILHLLGRAFTAYFAAVRVVVSLLRQGLAFCVEAMPWLEVVLMFIFAAPGYPIAYVLNLLTDVGDRNYDLDWEANFLGSTFLGLMHLTVLLSPVLCPVYLIFGSFHFRWILLVLDITWSLPIQSSKWRQLIPLIDESDRTETLLATFDELSRAAILNARLASSALYIGSHRVFARLLEDRVFRLTEIGFEDLSSIVCKKELLVHMRSLALGCATFRSDIGINPSGFIYPLTFLRRLEYKDRRRLAATYMQCRQRQDIYPKTQARKLAYIFGALPKLESIRILSVDYPFHLGGWLEPGDEDLLHRKVELSSEGTGEMRLYNNRSSDFVHGIMEAIKDSGLNMRDFRIGPQAYESDNSLLAILTPSLHTLRIILSEDDATNLDSLNWSNLLGEATNLRDLSLGNKRMCTAHTFDPHYHRRWREHSYSLLINKPSGDLMLQALKDHKQLRRVKLHGGWAFSEDTLVNFAADHAQTLRCLILNEAFLFGSWQGALEAIARTTYGTDMLLKIKSPVQRRRYGNGGVAPMSPGQEVQQALLDFSYPVIWVTDTRYA</sequence>
<gene>
    <name evidence="4" type="ORF">E8E13_007990</name>
</gene>
<keyword evidence="1" id="KW-0479">Metal-binding</keyword>
<dbReference type="OrthoDB" id="3759093at2759"/>
<keyword evidence="1" id="KW-0862">Zinc</keyword>
<dbReference type="InterPro" id="IPR013083">
    <property type="entry name" value="Znf_RING/FYVE/PHD"/>
</dbReference>
<comment type="caution">
    <text evidence="4">The sequence shown here is derived from an EMBL/GenBank/DDBJ whole genome shotgun (WGS) entry which is preliminary data.</text>
</comment>
<dbReference type="PROSITE" id="PS50089">
    <property type="entry name" value="ZF_RING_2"/>
    <property type="match status" value="1"/>
</dbReference>
<feature type="transmembrane region" description="Helical" evidence="2">
    <location>
        <begin position="179"/>
        <end position="204"/>
    </location>
</feature>
<protein>
    <recommendedName>
        <fullName evidence="3">RING-type domain-containing protein</fullName>
    </recommendedName>
</protein>
<dbReference type="AlphaFoldDB" id="A0A9P4TD41"/>
<keyword evidence="1" id="KW-0863">Zinc-finger</keyword>
<dbReference type="InterPro" id="IPR001841">
    <property type="entry name" value="Znf_RING"/>
</dbReference>
<accession>A0A9P4TD41</accession>
<dbReference type="CDD" id="cd16448">
    <property type="entry name" value="RING-H2"/>
    <property type="match status" value="1"/>
</dbReference>
<reference evidence="4" key="1">
    <citation type="submission" date="2019-04" db="EMBL/GenBank/DDBJ databases">
        <title>Sequencing of skin fungus with MAO and IRED activity.</title>
        <authorList>
            <person name="Marsaioli A.J."/>
            <person name="Bonatto J.M.C."/>
            <person name="Reis Junior O."/>
        </authorList>
    </citation>
    <scope>NUCLEOTIDE SEQUENCE</scope>
    <source>
        <strain evidence="4">30M1</strain>
    </source>
</reference>
<evidence type="ECO:0000256" key="2">
    <source>
        <dbReference type="SAM" id="Phobius"/>
    </source>
</evidence>
<keyword evidence="5" id="KW-1185">Reference proteome</keyword>
<evidence type="ECO:0000259" key="3">
    <source>
        <dbReference type="PROSITE" id="PS50089"/>
    </source>
</evidence>